<sequence>MTALAKITGGVIERKTNFTFSLYFMEVWNETRK</sequence>
<protein>
    <submittedName>
        <fullName evidence="1">Uncharacterized protein</fullName>
    </submittedName>
</protein>
<name>A0A8S5TU45_9CAUD</name>
<accession>A0A8S5TU45</accession>
<dbReference type="EMBL" id="BK015930">
    <property type="protein sequence ID" value="DAF85732.1"/>
    <property type="molecule type" value="Genomic_DNA"/>
</dbReference>
<organism evidence="1">
    <name type="scientific">Siphoviridae sp. ctWT735</name>
    <dbReference type="NCBI Taxonomy" id="2825538"/>
    <lineage>
        <taxon>Viruses</taxon>
        <taxon>Duplodnaviria</taxon>
        <taxon>Heunggongvirae</taxon>
        <taxon>Uroviricota</taxon>
        <taxon>Caudoviricetes</taxon>
    </lineage>
</organism>
<proteinExistence type="predicted"/>
<evidence type="ECO:0000313" key="1">
    <source>
        <dbReference type="EMBL" id="DAF85732.1"/>
    </source>
</evidence>
<reference evidence="1" key="1">
    <citation type="journal article" date="2021" name="Proc. Natl. Acad. Sci. U.S.A.">
        <title>A Catalog of Tens of Thousands of Viruses from Human Metagenomes Reveals Hidden Associations with Chronic Diseases.</title>
        <authorList>
            <person name="Tisza M.J."/>
            <person name="Buck C.B."/>
        </authorList>
    </citation>
    <scope>NUCLEOTIDE SEQUENCE</scope>
    <source>
        <strain evidence="1">CtWT735</strain>
    </source>
</reference>